<dbReference type="SUPFAM" id="SSF47986">
    <property type="entry name" value="DEATH domain"/>
    <property type="match status" value="1"/>
</dbReference>
<dbReference type="SMART" id="SM00028">
    <property type="entry name" value="TPR"/>
    <property type="match status" value="7"/>
</dbReference>
<dbReference type="Gene3D" id="1.25.40.10">
    <property type="entry name" value="Tetratricopeptide repeat domain"/>
    <property type="match status" value="3"/>
</dbReference>
<sequence>MAASPKYTKEKLNYYRICYLTTDILTEGLQSVFKQEWDNRYKATLGEWKDDPKSGMNFYDQESRQNIIRNRHLLGLMLNRNRAKWDCNMLFYAILDSDCIGKGLSPTVKTNVDILRKFRIKEFADLRRGRLTDEDFQNAIVKMYGAFQALGLSTKQIDDVKNQTGFPTEELRFALSTHLKHFSPDHTDVAIIYTDLGDIHQKLGDLERAKEYQYRALAIWLKKLGPDHTYVATTYSKLGDIHLRLGDLECAKEYQDRALVIRLKKLGPDHTDVATTYCELGVINQQLGDLEQAKEYQERALTIMLNNLGDLQRAIEYQDRALAIRLKKLGPDHTDVATSYSHMGLIHLQLGDLESAKEYQDRALAIKLEKLGPDHTDIVIDCSNLGFIHLQLGDLERAKEYQDRVLAIRLKKLGPDDTDVATSYSHLGLIYLRLGDLERAKKYAYLAFAIRLKKLGPDHSDVASDCSNLSVIHQQLGDLERAKEYHDRALAIMGTKVESREVLTEESEEAGKVHEKVAELATEEGMSARYHGESKKEADEKSDEETGAEDDVEGEIFFEVESGAKVTSEGTSWAFKPWGIHLMFPPDAVSERTSIVVRRCKYSVCSPPLQEHEAITSNVIELSFMNGPDLKFNTRVKLSLSHSATDLQGYELVIKKLIDKETNNWQDLDGTRSIRCCQDFEENHPSHTKIPDFLFPVAQADISECSTYAIVSRLKASPTYTITSSGGSLSHPDFPGVIISIPENAVAPNSKLPVELKVQEVLNEDFEGDGKFLGPVLRIKCVEAVQFLKPVTIQLPISLREQEDMNLNPTTCHVRVLFLKSDNGQKEWIDITDDLVNPPNLDGKFVRFHVKRFSGYSTCGERRDEHSRSYVQRIINFLNSLIFGQPRLTVFFAYFRPDLINILRLICCPAQIKGEGERKLEKQGITPICNNSKKDMTPGHDEASVSVSGGIYPYIKSDMEEMYLRVLENDPDDAELEVCFRDGRNIARVEFFRKPQEPLCKLHLRTPARGTDRSDLSELTRQSSAVMEGSPTESVLERLSNKIRSKDWRKLGRRLTFHEAQLDEFDNDNEQISEKAYAMLLTWKQNFGRDATYSVLKKALCDRTVGLRDLAREFCCY</sequence>
<evidence type="ECO:0000313" key="8">
    <source>
        <dbReference type="Proteomes" id="UP001159405"/>
    </source>
</evidence>
<dbReference type="PANTHER" id="PTHR45641">
    <property type="entry name" value="TETRATRICOPEPTIDE REPEAT PROTEIN (AFU_ORTHOLOGUE AFUA_6G03870)"/>
    <property type="match status" value="1"/>
</dbReference>
<dbReference type="PROSITE" id="PS50017">
    <property type="entry name" value="DEATH_DOMAIN"/>
    <property type="match status" value="1"/>
</dbReference>
<dbReference type="CDD" id="cd01670">
    <property type="entry name" value="Death"/>
    <property type="match status" value="1"/>
</dbReference>
<evidence type="ECO:0000313" key="7">
    <source>
        <dbReference type="EMBL" id="CAH3110727.1"/>
    </source>
</evidence>
<accession>A0ABN8NID9</accession>
<dbReference type="InterPro" id="IPR011990">
    <property type="entry name" value="TPR-like_helical_dom_sf"/>
</dbReference>
<evidence type="ECO:0000256" key="2">
    <source>
        <dbReference type="ARBA" id="ARBA00022803"/>
    </source>
</evidence>
<dbReference type="EMBL" id="CALNXK010000023">
    <property type="protein sequence ID" value="CAH3110727.1"/>
    <property type="molecule type" value="Genomic_DNA"/>
</dbReference>
<reference evidence="7 8" key="1">
    <citation type="submission" date="2022-05" db="EMBL/GenBank/DDBJ databases">
        <authorList>
            <consortium name="Genoscope - CEA"/>
            <person name="William W."/>
        </authorList>
    </citation>
    <scope>NUCLEOTIDE SEQUENCE [LARGE SCALE GENOMIC DNA]</scope>
</reference>
<feature type="repeat" description="TPR" evidence="3">
    <location>
        <begin position="274"/>
        <end position="307"/>
    </location>
</feature>
<dbReference type="InterPro" id="IPR000906">
    <property type="entry name" value="ZU5_dom"/>
</dbReference>
<dbReference type="Pfam" id="PF13424">
    <property type="entry name" value="TPR_12"/>
    <property type="match status" value="3"/>
</dbReference>
<feature type="domain" description="ZU5" evidence="6">
    <location>
        <begin position="716"/>
        <end position="859"/>
    </location>
</feature>
<feature type="repeat" description="TPR" evidence="3">
    <location>
        <begin position="337"/>
        <end position="370"/>
    </location>
</feature>
<proteinExistence type="predicted"/>
<evidence type="ECO:0008006" key="9">
    <source>
        <dbReference type="Google" id="ProtNLM"/>
    </source>
</evidence>
<keyword evidence="1" id="KW-0677">Repeat</keyword>
<gene>
    <name evidence="7" type="ORF">PLOB_00019668</name>
</gene>
<keyword evidence="8" id="KW-1185">Reference proteome</keyword>
<evidence type="ECO:0000256" key="3">
    <source>
        <dbReference type="PROSITE-ProRule" id="PRU00339"/>
    </source>
</evidence>
<evidence type="ECO:0000256" key="4">
    <source>
        <dbReference type="SAM" id="MobiDB-lite"/>
    </source>
</evidence>
<dbReference type="Gene3D" id="1.10.533.10">
    <property type="entry name" value="Death Domain, Fas"/>
    <property type="match status" value="1"/>
</dbReference>
<dbReference type="InterPro" id="IPR000488">
    <property type="entry name" value="Death_dom"/>
</dbReference>
<dbReference type="PANTHER" id="PTHR45641:SF19">
    <property type="entry name" value="NEPHROCYSTIN-3"/>
    <property type="match status" value="1"/>
</dbReference>
<evidence type="ECO:0000259" key="6">
    <source>
        <dbReference type="PROSITE" id="PS51145"/>
    </source>
</evidence>
<feature type="compositionally biased region" description="Acidic residues" evidence="4">
    <location>
        <begin position="540"/>
        <end position="551"/>
    </location>
</feature>
<dbReference type="InterPro" id="IPR019734">
    <property type="entry name" value="TPR_rpt"/>
</dbReference>
<dbReference type="Gene3D" id="2.60.220.30">
    <property type="match status" value="2"/>
</dbReference>
<dbReference type="Proteomes" id="UP001159405">
    <property type="component" value="Unassembled WGS sequence"/>
</dbReference>
<evidence type="ECO:0000259" key="5">
    <source>
        <dbReference type="PROSITE" id="PS50017"/>
    </source>
</evidence>
<evidence type="ECO:0000256" key="1">
    <source>
        <dbReference type="ARBA" id="ARBA00022737"/>
    </source>
</evidence>
<dbReference type="SMART" id="SM00005">
    <property type="entry name" value="DEATH"/>
    <property type="match status" value="1"/>
</dbReference>
<name>A0ABN8NID9_9CNID</name>
<dbReference type="Pfam" id="PF13374">
    <property type="entry name" value="TPR_10"/>
    <property type="match status" value="2"/>
</dbReference>
<organism evidence="7 8">
    <name type="scientific">Porites lobata</name>
    <dbReference type="NCBI Taxonomy" id="104759"/>
    <lineage>
        <taxon>Eukaryota</taxon>
        <taxon>Metazoa</taxon>
        <taxon>Cnidaria</taxon>
        <taxon>Anthozoa</taxon>
        <taxon>Hexacorallia</taxon>
        <taxon>Scleractinia</taxon>
        <taxon>Fungiina</taxon>
        <taxon>Poritidae</taxon>
        <taxon>Porites</taxon>
    </lineage>
</organism>
<protein>
    <recommendedName>
        <fullName evidence="9">Nephrocystin-3</fullName>
    </recommendedName>
</protein>
<keyword evidence="2 3" id="KW-0802">TPR repeat</keyword>
<dbReference type="SUPFAM" id="SSF48452">
    <property type="entry name" value="TPR-like"/>
    <property type="match status" value="2"/>
</dbReference>
<dbReference type="PROSITE" id="PS51145">
    <property type="entry name" value="ZU5"/>
    <property type="match status" value="1"/>
</dbReference>
<dbReference type="PROSITE" id="PS50005">
    <property type="entry name" value="TPR"/>
    <property type="match status" value="2"/>
</dbReference>
<dbReference type="Pfam" id="PF00531">
    <property type="entry name" value="Death"/>
    <property type="match status" value="1"/>
</dbReference>
<dbReference type="Pfam" id="PF00791">
    <property type="entry name" value="ZU5"/>
    <property type="match status" value="1"/>
</dbReference>
<feature type="region of interest" description="Disordered" evidence="4">
    <location>
        <begin position="522"/>
        <end position="551"/>
    </location>
</feature>
<dbReference type="InterPro" id="IPR011029">
    <property type="entry name" value="DEATH-like_dom_sf"/>
</dbReference>
<feature type="compositionally biased region" description="Basic and acidic residues" evidence="4">
    <location>
        <begin position="530"/>
        <end position="539"/>
    </location>
</feature>
<feature type="domain" description="Death" evidence="5">
    <location>
        <begin position="1047"/>
        <end position="1100"/>
    </location>
</feature>
<comment type="caution">
    <text evidence="7">The sequence shown here is derived from an EMBL/GenBank/DDBJ whole genome shotgun (WGS) entry which is preliminary data.</text>
</comment>